<dbReference type="InterPro" id="IPR050486">
    <property type="entry name" value="Mannose-1P_guanyltransferase"/>
</dbReference>
<feature type="domain" description="CBS" evidence="2">
    <location>
        <begin position="1"/>
        <end position="60"/>
    </location>
</feature>
<dbReference type="CDD" id="cd04607">
    <property type="entry name" value="CBS_pair_NTP_transferase_assoc"/>
    <property type="match status" value="1"/>
</dbReference>
<dbReference type="InterPro" id="IPR029044">
    <property type="entry name" value="Nucleotide-diphossugar_trans"/>
</dbReference>
<dbReference type="Pfam" id="PF00483">
    <property type="entry name" value="NTP_transferase"/>
    <property type="match status" value="1"/>
</dbReference>
<protein>
    <submittedName>
        <fullName evidence="3">Nucleotidyltransferase family protein</fullName>
    </submittedName>
</protein>
<sequence length="349" mass="39761">MINIKDIFISPNATILDALKIIDAGTLQIALVVNEDNKLLGTLTDGDVRRGILKGGSLDSSVTTIMNSTPVTARAFDNKHRILRLMRNKQLRHIPIVDDKGIVMRLELIDQIIGNKKRDNLVVLMAGGLGMRLRPLTENCPKPLLKIGAKPILEIIIENFLEYGFYQFLISVNYKADMIKEYFGDGSKWGAEITYIDELDRMGTAGSLSLIKEKQTKPILVMNGDLLTKINFQQLIDYHMEINATATMCVREFEYQIPYGVVNIDDHRLTQIEEKPTQRFFINGGIYILNPEVIEYIPQDRFLDMPDLFQALIDQKKLTSVFPIREYWLDIGRVDDFNRANGEFSEVFG</sequence>
<dbReference type="InterPro" id="IPR046342">
    <property type="entry name" value="CBS_dom_sf"/>
</dbReference>
<organism evidence="3 4">
    <name type="scientific">Paenibacillus sepulcri</name>
    <dbReference type="NCBI Taxonomy" id="359917"/>
    <lineage>
        <taxon>Bacteria</taxon>
        <taxon>Bacillati</taxon>
        <taxon>Bacillota</taxon>
        <taxon>Bacilli</taxon>
        <taxon>Bacillales</taxon>
        <taxon>Paenibacillaceae</taxon>
        <taxon>Paenibacillus</taxon>
    </lineage>
</organism>
<dbReference type="Gene3D" id="3.90.550.10">
    <property type="entry name" value="Spore Coat Polysaccharide Biosynthesis Protein SpsA, Chain A"/>
    <property type="match status" value="1"/>
</dbReference>
<dbReference type="InterPro" id="IPR000644">
    <property type="entry name" value="CBS_dom"/>
</dbReference>
<evidence type="ECO:0000259" key="2">
    <source>
        <dbReference type="PROSITE" id="PS51371"/>
    </source>
</evidence>
<name>A0ABS7BV29_9BACL</name>
<proteinExistence type="predicted"/>
<dbReference type="Proteomes" id="UP001519887">
    <property type="component" value="Unassembled WGS sequence"/>
</dbReference>
<dbReference type="SUPFAM" id="SSF53448">
    <property type="entry name" value="Nucleotide-diphospho-sugar transferases"/>
    <property type="match status" value="1"/>
</dbReference>
<dbReference type="InterPro" id="IPR005835">
    <property type="entry name" value="NTP_transferase_dom"/>
</dbReference>
<reference evidence="3 4" key="1">
    <citation type="submission" date="2021-07" db="EMBL/GenBank/DDBJ databases">
        <title>Paenibacillus radiodurans sp. nov., isolated from the southeastern edge of Tengger Desert.</title>
        <authorList>
            <person name="Zhang G."/>
        </authorList>
    </citation>
    <scope>NUCLEOTIDE SEQUENCE [LARGE SCALE GENOMIC DNA]</scope>
    <source>
        <strain evidence="3 4">CCM 7311</strain>
    </source>
</reference>
<keyword evidence="4" id="KW-1185">Reference proteome</keyword>
<comment type="caution">
    <text evidence="3">The sequence shown here is derived from an EMBL/GenBank/DDBJ whole genome shotgun (WGS) entry which is preliminary data.</text>
</comment>
<evidence type="ECO:0000313" key="3">
    <source>
        <dbReference type="EMBL" id="MBW7452504.1"/>
    </source>
</evidence>
<dbReference type="PANTHER" id="PTHR22572">
    <property type="entry name" value="SUGAR-1-PHOSPHATE GUANYL TRANSFERASE"/>
    <property type="match status" value="1"/>
</dbReference>
<dbReference type="RefSeq" id="WP_210038988.1">
    <property type="nucleotide sequence ID" value="NZ_JBHLVU010000043.1"/>
</dbReference>
<dbReference type="CDD" id="cd06426">
    <property type="entry name" value="NTP_transferase_like_2"/>
    <property type="match status" value="1"/>
</dbReference>
<evidence type="ECO:0000256" key="1">
    <source>
        <dbReference type="PROSITE-ProRule" id="PRU00703"/>
    </source>
</evidence>
<gene>
    <name evidence="3" type="ORF">K0U00_00425</name>
</gene>
<dbReference type="SUPFAM" id="SSF54631">
    <property type="entry name" value="CBS-domain pair"/>
    <property type="match status" value="1"/>
</dbReference>
<dbReference type="Pfam" id="PF00571">
    <property type="entry name" value="CBS"/>
    <property type="match status" value="2"/>
</dbReference>
<accession>A0ABS7BV29</accession>
<dbReference type="Gene3D" id="3.10.580.10">
    <property type="entry name" value="CBS-domain"/>
    <property type="match status" value="1"/>
</dbReference>
<evidence type="ECO:0000313" key="4">
    <source>
        <dbReference type="Proteomes" id="UP001519887"/>
    </source>
</evidence>
<dbReference type="PROSITE" id="PS51371">
    <property type="entry name" value="CBS"/>
    <property type="match status" value="1"/>
</dbReference>
<dbReference type="EMBL" id="JAHZIK010000003">
    <property type="protein sequence ID" value="MBW7452504.1"/>
    <property type="molecule type" value="Genomic_DNA"/>
</dbReference>
<keyword evidence="1" id="KW-0129">CBS domain</keyword>